<comment type="caution">
    <text evidence="15">The sequence shown here is derived from an EMBL/GenBank/DDBJ whole genome shotgun (WGS) entry which is preliminary data.</text>
</comment>
<evidence type="ECO:0000313" key="15">
    <source>
        <dbReference type="EMBL" id="SIR20381.1"/>
    </source>
</evidence>
<evidence type="ECO:0000313" key="16">
    <source>
        <dbReference type="Proteomes" id="UP000186308"/>
    </source>
</evidence>
<evidence type="ECO:0000256" key="10">
    <source>
        <dbReference type="ARBA" id="ARBA00023004"/>
    </source>
</evidence>
<keyword evidence="6 13" id="KW-0812">Transmembrane</keyword>
<evidence type="ECO:0000256" key="6">
    <source>
        <dbReference type="ARBA" id="ARBA00022692"/>
    </source>
</evidence>
<sequence length="186" mass="21292">MTDAEKYTRTAVLLHWGIALFILVNVILGLGANYAPTSWQRPMIDLHKSIGITVLFLVFARIAWRLTHKPPTMPASYAPWERTLAHTVHYALYLLILALPITGWIHDSAWSAAAGHPLKLFWIIPWFRLGFITSLPAPTKHAFHIWFGAIHTYLGYVLYTLVAAHIAGALKHQLLDRRPELQRMWR</sequence>
<dbReference type="InterPro" id="IPR016174">
    <property type="entry name" value="Di-haem_cyt_TM"/>
</dbReference>
<feature type="transmembrane region" description="Helical" evidence="13">
    <location>
        <begin position="118"/>
        <end position="137"/>
    </location>
</feature>
<dbReference type="Pfam" id="PF01292">
    <property type="entry name" value="Ni_hydr_CYTB"/>
    <property type="match status" value="1"/>
</dbReference>
<accession>A0A8G2CMB8</accession>
<feature type="transmembrane region" description="Helical" evidence="13">
    <location>
        <begin position="84"/>
        <end position="106"/>
    </location>
</feature>
<dbReference type="InterPro" id="IPR011577">
    <property type="entry name" value="Cyt_b561_bac/Ni-Hgenase"/>
</dbReference>
<keyword evidence="3" id="KW-0813">Transport</keyword>
<keyword evidence="11 13" id="KW-0472">Membrane</keyword>
<name>A0A8G2CMB8_ACIRU</name>
<evidence type="ECO:0000256" key="9">
    <source>
        <dbReference type="ARBA" id="ARBA00022989"/>
    </source>
</evidence>
<dbReference type="GO" id="GO:0046872">
    <property type="term" value="F:metal ion binding"/>
    <property type="evidence" value="ECO:0007669"/>
    <property type="project" value="UniProtKB-KW"/>
</dbReference>
<keyword evidence="9 13" id="KW-1133">Transmembrane helix</keyword>
<evidence type="ECO:0000256" key="8">
    <source>
        <dbReference type="ARBA" id="ARBA00022982"/>
    </source>
</evidence>
<dbReference type="GO" id="GO:0020037">
    <property type="term" value="F:heme binding"/>
    <property type="evidence" value="ECO:0007669"/>
    <property type="project" value="TreeGrafter"/>
</dbReference>
<dbReference type="OrthoDB" id="1247465at2"/>
<organism evidence="15 16">
    <name type="scientific">Acidiphilium rubrum</name>
    <dbReference type="NCBI Taxonomy" id="526"/>
    <lineage>
        <taxon>Bacteria</taxon>
        <taxon>Pseudomonadati</taxon>
        <taxon>Pseudomonadota</taxon>
        <taxon>Alphaproteobacteria</taxon>
        <taxon>Acetobacterales</taxon>
        <taxon>Acidocellaceae</taxon>
        <taxon>Acidiphilium</taxon>
    </lineage>
</organism>
<evidence type="ECO:0000256" key="11">
    <source>
        <dbReference type="ARBA" id="ARBA00023136"/>
    </source>
</evidence>
<gene>
    <name evidence="15" type="ORF">SAMN05421828_11916</name>
</gene>
<evidence type="ECO:0000256" key="3">
    <source>
        <dbReference type="ARBA" id="ARBA00022448"/>
    </source>
</evidence>
<comment type="cofactor">
    <cofactor evidence="1">
        <name>heme b</name>
        <dbReference type="ChEBI" id="CHEBI:60344"/>
    </cofactor>
</comment>
<dbReference type="GO" id="GO:0009055">
    <property type="term" value="F:electron transfer activity"/>
    <property type="evidence" value="ECO:0007669"/>
    <property type="project" value="InterPro"/>
</dbReference>
<proteinExistence type="inferred from homology"/>
<dbReference type="SUPFAM" id="SSF81342">
    <property type="entry name" value="Transmembrane di-heme cytochromes"/>
    <property type="match status" value="1"/>
</dbReference>
<feature type="transmembrane region" description="Helical" evidence="13">
    <location>
        <begin position="12"/>
        <end position="34"/>
    </location>
</feature>
<dbReference type="GO" id="GO:0022904">
    <property type="term" value="P:respiratory electron transport chain"/>
    <property type="evidence" value="ECO:0007669"/>
    <property type="project" value="InterPro"/>
</dbReference>
<feature type="transmembrane region" description="Helical" evidence="13">
    <location>
        <begin position="46"/>
        <end position="64"/>
    </location>
</feature>
<keyword evidence="4" id="KW-1003">Cell membrane</keyword>
<reference evidence="15 16" key="1">
    <citation type="submission" date="2017-01" db="EMBL/GenBank/DDBJ databases">
        <authorList>
            <person name="Varghese N."/>
            <person name="Submissions S."/>
        </authorList>
    </citation>
    <scope>NUCLEOTIDE SEQUENCE [LARGE SCALE GENOMIC DNA]</scope>
    <source>
        <strain evidence="15 16">ATCC 35905</strain>
    </source>
</reference>
<dbReference type="RefSeq" id="WP_029312627.1">
    <property type="nucleotide sequence ID" value="NZ_FTNE01000019.1"/>
</dbReference>
<comment type="similarity">
    <text evidence="12">Belongs to the cytochrome b561 family.</text>
</comment>
<dbReference type="AlphaFoldDB" id="A0A8G2CMB8"/>
<dbReference type="Proteomes" id="UP000186308">
    <property type="component" value="Unassembled WGS sequence"/>
</dbReference>
<dbReference type="InterPro" id="IPR052168">
    <property type="entry name" value="Cytochrome_b561_oxidase"/>
</dbReference>
<keyword evidence="7" id="KW-0479">Metal-binding</keyword>
<evidence type="ECO:0000256" key="1">
    <source>
        <dbReference type="ARBA" id="ARBA00001970"/>
    </source>
</evidence>
<dbReference type="PANTHER" id="PTHR30529">
    <property type="entry name" value="CYTOCHROME B561"/>
    <property type="match status" value="1"/>
</dbReference>
<keyword evidence="10" id="KW-0408">Iron</keyword>
<comment type="subcellular location">
    <subcellularLocation>
        <location evidence="2">Cell membrane</location>
        <topology evidence="2">Multi-pass membrane protein</topology>
    </subcellularLocation>
</comment>
<keyword evidence="16" id="KW-1185">Reference proteome</keyword>
<evidence type="ECO:0000256" key="4">
    <source>
        <dbReference type="ARBA" id="ARBA00022475"/>
    </source>
</evidence>
<dbReference type="GO" id="GO:0005886">
    <property type="term" value="C:plasma membrane"/>
    <property type="evidence" value="ECO:0007669"/>
    <property type="project" value="UniProtKB-SubCell"/>
</dbReference>
<feature type="domain" description="Cytochrome b561 bacterial/Ni-hydrogenase" evidence="14">
    <location>
        <begin position="7"/>
        <end position="185"/>
    </location>
</feature>
<dbReference type="EMBL" id="FTNE01000019">
    <property type="protein sequence ID" value="SIR20381.1"/>
    <property type="molecule type" value="Genomic_DNA"/>
</dbReference>
<evidence type="ECO:0000256" key="12">
    <source>
        <dbReference type="ARBA" id="ARBA00037975"/>
    </source>
</evidence>
<dbReference type="Gene3D" id="1.20.950.20">
    <property type="entry name" value="Transmembrane di-heme cytochromes, Chain C"/>
    <property type="match status" value="1"/>
</dbReference>
<dbReference type="PANTHER" id="PTHR30529:SF1">
    <property type="entry name" value="CYTOCHROME B561 HOMOLOG 2"/>
    <property type="match status" value="1"/>
</dbReference>
<evidence type="ECO:0000256" key="7">
    <source>
        <dbReference type="ARBA" id="ARBA00022723"/>
    </source>
</evidence>
<keyword evidence="8" id="KW-0249">Electron transport</keyword>
<protein>
    <submittedName>
        <fullName evidence="15">Cytochrome b561</fullName>
    </submittedName>
</protein>
<keyword evidence="5" id="KW-0349">Heme</keyword>
<evidence type="ECO:0000256" key="5">
    <source>
        <dbReference type="ARBA" id="ARBA00022617"/>
    </source>
</evidence>
<feature type="transmembrane region" description="Helical" evidence="13">
    <location>
        <begin position="143"/>
        <end position="170"/>
    </location>
</feature>
<evidence type="ECO:0000256" key="2">
    <source>
        <dbReference type="ARBA" id="ARBA00004651"/>
    </source>
</evidence>
<evidence type="ECO:0000259" key="14">
    <source>
        <dbReference type="Pfam" id="PF01292"/>
    </source>
</evidence>
<evidence type="ECO:0000256" key="13">
    <source>
        <dbReference type="SAM" id="Phobius"/>
    </source>
</evidence>